<dbReference type="NCBIfam" id="TIGR00544">
    <property type="entry name" value="lgt"/>
    <property type="match status" value="1"/>
</dbReference>
<dbReference type="GO" id="GO:0008961">
    <property type="term" value="F:phosphatidylglycerol-prolipoprotein diacylglyceryl transferase activity"/>
    <property type="evidence" value="ECO:0007669"/>
    <property type="project" value="UniProtKB-EC"/>
</dbReference>
<evidence type="ECO:0000256" key="5">
    <source>
        <dbReference type="ARBA" id="ARBA00022989"/>
    </source>
</evidence>
<feature type="transmembrane region" description="Helical" evidence="7">
    <location>
        <begin position="63"/>
        <end position="84"/>
    </location>
</feature>
<evidence type="ECO:0000256" key="7">
    <source>
        <dbReference type="HAMAP-Rule" id="MF_01147"/>
    </source>
</evidence>
<sequence>MAADPSGYFVFPDFNPVALSLGPLDIRWYALSYIAGILLGWWYCVKLISLPPRRVKREQFDDLVTWIVVGIILGGRLGQVLLWAPGYYFRHPLEIVMIWKGGMAFHGGLIGVILAMYFYGRRQKLGFFTLSDIVACGTPIGLCLGRIANFINGELWGRITDVPWAVIFPNAGPEPRHPSQLYEALLEGVLLFLLMHVSSRKQWIRERTGTLSGIFLIGYAIARSISEIFREPEVNLGANAATTWGQILCIPMILFGLYLVLHRRQKAAA</sequence>
<accession>A0ABU5EC71</accession>
<dbReference type="HAMAP" id="MF_01147">
    <property type="entry name" value="Lgt"/>
    <property type="match status" value="1"/>
</dbReference>
<keyword evidence="5 7" id="KW-1133">Transmembrane helix</keyword>
<keyword evidence="6 7" id="KW-0472">Membrane</keyword>
<evidence type="ECO:0000256" key="2">
    <source>
        <dbReference type="ARBA" id="ARBA00022475"/>
    </source>
</evidence>
<proteinExistence type="inferred from homology"/>
<comment type="function">
    <text evidence="7">Catalyzes the transfer of the diacylglyceryl group from phosphatidylglycerol to the sulfhydryl group of the N-terminal cysteine of a prolipoprotein, the first step in the formation of mature lipoproteins.</text>
</comment>
<evidence type="ECO:0000256" key="1">
    <source>
        <dbReference type="ARBA" id="ARBA00007150"/>
    </source>
</evidence>
<comment type="caution">
    <text evidence="8">The sequence shown here is derived from an EMBL/GenBank/DDBJ whole genome shotgun (WGS) entry which is preliminary data.</text>
</comment>
<evidence type="ECO:0000256" key="4">
    <source>
        <dbReference type="ARBA" id="ARBA00022692"/>
    </source>
</evidence>
<keyword evidence="4 7" id="KW-0812">Transmembrane</keyword>
<dbReference type="EC" id="2.5.1.145" evidence="7"/>
<feature type="transmembrane region" description="Helical" evidence="7">
    <location>
        <begin position="209"/>
        <end position="229"/>
    </location>
</feature>
<dbReference type="Pfam" id="PF01790">
    <property type="entry name" value="LGT"/>
    <property type="match status" value="1"/>
</dbReference>
<feature type="transmembrane region" description="Helical" evidence="7">
    <location>
        <begin position="96"/>
        <end position="118"/>
    </location>
</feature>
<keyword evidence="2 7" id="KW-1003">Cell membrane</keyword>
<dbReference type="RefSeq" id="WP_320508954.1">
    <property type="nucleotide sequence ID" value="NZ_JAXCLW010000003.1"/>
</dbReference>
<feature type="transmembrane region" description="Helical" evidence="7">
    <location>
        <begin position="241"/>
        <end position="261"/>
    </location>
</feature>
<evidence type="ECO:0000313" key="8">
    <source>
        <dbReference type="EMBL" id="MDY0883889.1"/>
    </source>
</evidence>
<evidence type="ECO:0000256" key="3">
    <source>
        <dbReference type="ARBA" id="ARBA00022679"/>
    </source>
</evidence>
<feature type="binding site" evidence="7">
    <location>
        <position position="146"/>
    </location>
    <ligand>
        <name>a 1,2-diacyl-sn-glycero-3-phospho-(1'-sn-glycerol)</name>
        <dbReference type="ChEBI" id="CHEBI:64716"/>
    </ligand>
</feature>
<gene>
    <name evidence="7 8" type="primary">lgt</name>
    <name evidence="8" type="ORF">SMD27_13640</name>
</gene>
<dbReference type="PANTHER" id="PTHR30589">
    <property type="entry name" value="PROLIPOPROTEIN DIACYLGLYCERYL TRANSFERASE"/>
    <property type="match status" value="1"/>
</dbReference>
<dbReference type="Proteomes" id="UP001279642">
    <property type="component" value="Unassembled WGS sequence"/>
</dbReference>
<keyword evidence="3 7" id="KW-0808">Transferase</keyword>
<dbReference type="PANTHER" id="PTHR30589:SF0">
    <property type="entry name" value="PHOSPHATIDYLGLYCEROL--PROLIPOPROTEIN DIACYLGLYCERYL TRANSFERASE"/>
    <property type="match status" value="1"/>
</dbReference>
<organism evidence="8 9">
    <name type="scientific">Dongia soli</name>
    <dbReference type="NCBI Taxonomy" id="600628"/>
    <lineage>
        <taxon>Bacteria</taxon>
        <taxon>Pseudomonadati</taxon>
        <taxon>Pseudomonadota</taxon>
        <taxon>Alphaproteobacteria</taxon>
        <taxon>Rhodospirillales</taxon>
        <taxon>Dongiaceae</taxon>
        <taxon>Dongia</taxon>
    </lineage>
</organism>
<protein>
    <recommendedName>
        <fullName evidence="7">Phosphatidylglycerol--prolipoprotein diacylglyceryl transferase</fullName>
        <ecNumber evidence="7">2.5.1.145</ecNumber>
    </recommendedName>
</protein>
<keyword evidence="9" id="KW-1185">Reference proteome</keyword>
<evidence type="ECO:0000256" key="6">
    <source>
        <dbReference type="ARBA" id="ARBA00023136"/>
    </source>
</evidence>
<evidence type="ECO:0000313" key="9">
    <source>
        <dbReference type="Proteomes" id="UP001279642"/>
    </source>
</evidence>
<name>A0ABU5EC71_9PROT</name>
<reference evidence="8 9" key="1">
    <citation type="journal article" date="2016" name="Antonie Van Leeuwenhoek">
        <title>Dongia soli sp. nov., isolated from soil from Dokdo, Korea.</title>
        <authorList>
            <person name="Kim D.U."/>
            <person name="Lee H."/>
            <person name="Kim H."/>
            <person name="Kim S.G."/>
            <person name="Ka J.O."/>
        </authorList>
    </citation>
    <scope>NUCLEOTIDE SEQUENCE [LARGE SCALE GENOMIC DNA]</scope>
    <source>
        <strain evidence="8 9">D78</strain>
    </source>
</reference>
<dbReference type="PROSITE" id="PS01311">
    <property type="entry name" value="LGT"/>
    <property type="match status" value="1"/>
</dbReference>
<feature type="transmembrane region" description="Helical" evidence="7">
    <location>
        <begin position="26"/>
        <end position="43"/>
    </location>
</feature>
<comment type="subcellular location">
    <subcellularLocation>
        <location evidence="7">Cell membrane</location>
        <topology evidence="7">Multi-pass membrane protein</topology>
    </subcellularLocation>
</comment>
<comment type="pathway">
    <text evidence="7">Protein modification; lipoprotein biosynthesis (diacylglyceryl transfer).</text>
</comment>
<dbReference type="InterPro" id="IPR001640">
    <property type="entry name" value="Lgt"/>
</dbReference>
<comment type="catalytic activity">
    <reaction evidence="7">
        <text>L-cysteinyl-[prolipoprotein] + a 1,2-diacyl-sn-glycero-3-phospho-(1'-sn-glycerol) = an S-1,2-diacyl-sn-glyceryl-L-cysteinyl-[prolipoprotein] + sn-glycerol 1-phosphate + H(+)</text>
        <dbReference type="Rhea" id="RHEA:56712"/>
        <dbReference type="Rhea" id="RHEA-COMP:14679"/>
        <dbReference type="Rhea" id="RHEA-COMP:14680"/>
        <dbReference type="ChEBI" id="CHEBI:15378"/>
        <dbReference type="ChEBI" id="CHEBI:29950"/>
        <dbReference type="ChEBI" id="CHEBI:57685"/>
        <dbReference type="ChEBI" id="CHEBI:64716"/>
        <dbReference type="ChEBI" id="CHEBI:140658"/>
        <dbReference type="EC" id="2.5.1.145"/>
    </reaction>
</comment>
<dbReference type="EMBL" id="JAXCLW010000003">
    <property type="protein sequence ID" value="MDY0883889.1"/>
    <property type="molecule type" value="Genomic_DNA"/>
</dbReference>
<comment type="similarity">
    <text evidence="1 7">Belongs to the Lgt family.</text>
</comment>